<keyword evidence="3" id="KW-1185">Reference proteome</keyword>
<dbReference type="AlphaFoldDB" id="A0A9W7X9B5"/>
<evidence type="ECO:0000259" key="1">
    <source>
        <dbReference type="Pfam" id="PF24523"/>
    </source>
</evidence>
<dbReference type="Proteomes" id="UP001164776">
    <property type="component" value="Unassembled WGS sequence"/>
</dbReference>
<reference evidence="2 3" key="1">
    <citation type="submission" date="2022-10" db="EMBL/GenBank/DDBJ databases">
        <title>WGS assembly of Paspalum vaginatum 540-79.</title>
        <authorList>
            <person name="Sun G."/>
            <person name="Wase N."/>
            <person name="Shu S."/>
            <person name="Jenkins J."/>
            <person name="Zhou B."/>
            <person name="Torres-Rodriguez J."/>
            <person name="Chen C."/>
            <person name="Sandor L."/>
            <person name="Plott C."/>
            <person name="Yoshinga Y."/>
            <person name="Daum C."/>
            <person name="Qi P."/>
            <person name="Barry K."/>
            <person name="Lipzen A."/>
            <person name="Berry L."/>
            <person name="Pedersen C."/>
            <person name="Gottilla T."/>
            <person name="Foltz A."/>
            <person name="Yu H."/>
            <person name="O'Malley R."/>
            <person name="Zhang C."/>
            <person name="Devos K."/>
            <person name="Sigmon B."/>
            <person name="Yu B."/>
            <person name="Obata T."/>
            <person name="Schmutz J."/>
            <person name="Schnable J."/>
        </authorList>
    </citation>
    <scope>NUCLEOTIDE SEQUENCE [LARGE SCALE GENOMIC DNA]</scope>
    <source>
        <strain evidence="3">cv. 540-79</strain>
    </source>
</reference>
<dbReference type="OrthoDB" id="689061at2759"/>
<dbReference type="EMBL" id="MU630307">
    <property type="protein sequence ID" value="KAJ1254159.1"/>
    <property type="molecule type" value="Genomic_DNA"/>
</dbReference>
<comment type="caution">
    <text evidence="2">The sequence shown here is derived from an EMBL/GenBank/DDBJ whole genome shotgun (WGS) entry which is preliminary data.</text>
</comment>
<dbReference type="PANTHER" id="PTHR35828">
    <property type="entry name" value="OS08G0203800 PROTEIN-RELATED"/>
    <property type="match status" value="1"/>
</dbReference>
<protein>
    <recommendedName>
        <fullName evidence="1">DUF7595 domain-containing protein</fullName>
    </recommendedName>
</protein>
<evidence type="ECO:0000313" key="2">
    <source>
        <dbReference type="EMBL" id="KAJ1254159.1"/>
    </source>
</evidence>
<organism evidence="2 3">
    <name type="scientific">Paspalum vaginatum</name>
    <name type="common">seashore paspalum</name>
    <dbReference type="NCBI Taxonomy" id="158149"/>
    <lineage>
        <taxon>Eukaryota</taxon>
        <taxon>Viridiplantae</taxon>
        <taxon>Streptophyta</taxon>
        <taxon>Embryophyta</taxon>
        <taxon>Tracheophyta</taxon>
        <taxon>Spermatophyta</taxon>
        <taxon>Magnoliopsida</taxon>
        <taxon>Liliopsida</taxon>
        <taxon>Poales</taxon>
        <taxon>Poaceae</taxon>
        <taxon>PACMAD clade</taxon>
        <taxon>Panicoideae</taxon>
        <taxon>Andropogonodae</taxon>
        <taxon>Paspaleae</taxon>
        <taxon>Paspalinae</taxon>
        <taxon>Paspalum</taxon>
    </lineage>
</organism>
<proteinExistence type="predicted"/>
<feature type="domain" description="DUF7595" evidence="1">
    <location>
        <begin position="61"/>
        <end position="254"/>
    </location>
</feature>
<dbReference type="Pfam" id="PF24523">
    <property type="entry name" value="DUF7595"/>
    <property type="match status" value="1"/>
</dbReference>
<dbReference type="InterPro" id="IPR056016">
    <property type="entry name" value="DUF7595"/>
</dbReference>
<gene>
    <name evidence="2" type="ORF">BS78_K111200</name>
</gene>
<sequence length="277" mass="30214">MIGPGGSTVVDLCVGSPVTGRYVLVPPTTLRVRSHVLLAGSIDDGGGGIDSSSFRLFVLGGETRTQTFSSRTGAWGPVTEPPAHLHPRASWLAQESAVVIRGVAHWLHLYDNDGSSQRYGVLSIRVGTGQATAAEVPQRCLRWRRRAVAEELLLVRTADGRLGLLVAETMGIAMWTLSEEGSTSTAASWARRVVVERTRIERSVEPHCHPLVCVNTKLEWFGEASGTVLFQMNYTGMLLLNLQTVRSASLARVERPGSRYNANANHTRLTQFPYLQP</sequence>
<dbReference type="PANTHER" id="PTHR35828:SF28">
    <property type="entry name" value="F-BOX DOMAIN CONTAINING PROTEIN"/>
    <property type="match status" value="1"/>
</dbReference>
<evidence type="ECO:0000313" key="3">
    <source>
        <dbReference type="Proteomes" id="UP001164776"/>
    </source>
</evidence>
<accession>A0A9W7X9B5</accession>
<name>A0A9W7X9B5_9POAL</name>